<dbReference type="AlphaFoldDB" id="A0AAP8KTL1"/>
<feature type="transmembrane region" description="Helical" evidence="1">
    <location>
        <begin position="22"/>
        <end position="42"/>
    </location>
</feature>
<keyword evidence="1" id="KW-0472">Membrane</keyword>
<feature type="transmembrane region" description="Helical" evidence="1">
    <location>
        <begin position="48"/>
        <end position="69"/>
    </location>
</feature>
<protein>
    <submittedName>
        <fullName evidence="2">Uncharacterized protein</fullName>
    </submittedName>
</protein>
<name>A0AAP8KTL1_BACMY</name>
<organism evidence="2 3">
    <name type="scientific">Bacillus mycoides</name>
    <dbReference type="NCBI Taxonomy" id="1405"/>
    <lineage>
        <taxon>Bacteria</taxon>
        <taxon>Bacillati</taxon>
        <taxon>Bacillota</taxon>
        <taxon>Bacilli</taxon>
        <taxon>Bacillales</taxon>
        <taxon>Bacillaceae</taxon>
        <taxon>Bacillus</taxon>
        <taxon>Bacillus cereus group</taxon>
    </lineage>
</organism>
<keyword evidence="1" id="KW-1133">Transmembrane helix</keyword>
<comment type="caution">
    <text evidence="2">The sequence shown here is derived from an EMBL/GenBank/DDBJ whole genome shotgun (WGS) entry which is preliminary data.</text>
</comment>
<proteinExistence type="predicted"/>
<evidence type="ECO:0000313" key="3">
    <source>
        <dbReference type="Proteomes" id="UP000236165"/>
    </source>
</evidence>
<sequence>MIYKTAFDKMGLRGRWKVMTKIHIWLALILTILLVAPLNWYFSNTSLFLVIIGIITKFCLYFLGILVMIRLLQYLKDRASYEKQLLEHLKELKNEIDRQEK</sequence>
<evidence type="ECO:0000313" key="2">
    <source>
        <dbReference type="EMBL" id="PJN69666.1"/>
    </source>
</evidence>
<accession>A0AAP8KTL1</accession>
<reference evidence="2 3" key="1">
    <citation type="submission" date="2016-10" db="EMBL/GenBank/DDBJ databases">
        <title>Genome Sequence of Bacillus weihenstephanensis GM6LP.</title>
        <authorList>
            <person name="Poehlein A."/>
            <person name="Wemheuer F."/>
            <person name="Hollensteiner J."/>
            <person name="Wemheuer B."/>
        </authorList>
    </citation>
    <scope>NUCLEOTIDE SEQUENCE [LARGE SCALE GENOMIC DNA]</scope>
    <source>
        <strain evidence="2 3">GM6LP</strain>
    </source>
</reference>
<dbReference type="EMBL" id="MKZQ01000038">
    <property type="protein sequence ID" value="PJN69666.1"/>
    <property type="molecule type" value="Genomic_DNA"/>
</dbReference>
<keyword evidence="1" id="KW-0812">Transmembrane</keyword>
<gene>
    <name evidence="2" type="ORF">BACWE_35070</name>
</gene>
<evidence type="ECO:0000256" key="1">
    <source>
        <dbReference type="SAM" id="Phobius"/>
    </source>
</evidence>
<dbReference type="Proteomes" id="UP000236165">
    <property type="component" value="Unassembled WGS sequence"/>
</dbReference>